<dbReference type="AlphaFoldDB" id="A0AAN1KQC4"/>
<evidence type="ECO:0000313" key="2">
    <source>
        <dbReference type="Proteomes" id="UP000197092"/>
    </source>
</evidence>
<dbReference type="RefSeq" id="WP_088878418.1">
    <property type="nucleotide sequence ID" value="NZ_CP018309.1"/>
</dbReference>
<protein>
    <recommendedName>
        <fullName evidence="3">DUF2235 domain-containing protein</fullName>
    </recommendedName>
</protein>
<accession>A0AAN1KQC4</accession>
<reference evidence="2" key="1">
    <citation type="submission" date="2016-12" db="EMBL/GenBank/DDBJ databases">
        <title>Comparative genomic analysis reveals the diversity, evolution, and environmental adaptation strategies of the genus Vibrio.</title>
        <authorList>
            <person name="Lin H."/>
            <person name="Wang X."/>
            <person name="Zhang X.-H."/>
        </authorList>
    </citation>
    <scope>NUCLEOTIDE SEQUENCE [LARGE SCALE GENOMIC DNA]</scope>
    <source>
        <strain evidence="2">QT6D1</strain>
    </source>
</reference>
<proteinExistence type="predicted"/>
<dbReference type="Proteomes" id="UP000197092">
    <property type="component" value="Chromosome 2"/>
</dbReference>
<evidence type="ECO:0000313" key="1">
    <source>
        <dbReference type="EMBL" id="ASI92476.1"/>
    </source>
</evidence>
<dbReference type="KEGG" id="vsh:BSZ05_22005"/>
<sequence>MYEPVILVQGTCEDRASICNVTELDKLAREHCKYYKYIDGIGSTGRTIKMGTYYDNLLSEPYYFDGGSGGMGLVEYALRMSKDAITGYGLRYMVDEIKEYVLKEVPRPVAELLGIKICGFSRGAVAIAQALQELELEYPGLNIDFTVVLLDPVPGPFLNKSYQTPKFVKHLHLYKSRDEGRAGFGAADIYLNSMTRFEGYIVNGVHGDIGGSTQSNTSKLILDDVKQILGFPHCMTPSERLTLAFEQALNGYDIGMLNYMSRRGDRSPSSASTDFEFPYQKVADEFIRKVDVSLIGRDILMPTPFSHNLSKLITYDYTKAKRFFENQKTLQVSYPWALQKCPQSRRVKYIPRYQPLLHSADMFKLLLRYFPK</sequence>
<gene>
    <name evidence="1" type="ORF">BSZ05_22005</name>
</gene>
<name>A0AAN1KQC4_9VIBR</name>
<dbReference type="EMBL" id="CP018309">
    <property type="protein sequence ID" value="ASI92476.1"/>
    <property type="molecule type" value="Genomic_DNA"/>
</dbReference>
<organism evidence="1 2">
    <name type="scientific">Vibrio mediterranei</name>
    <dbReference type="NCBI Taxonomy" id="689"/>
    <lineage>
        <taxon>Bacteria</taxon>
        <taxon>Pseudomonadati</taxon>
        <taxon>Pseudomonadota</taxon>
        <taxon>Gammaproteobacteria</taxon>
        <taxon>Vibrionales</taxon>
        <taxon>Vibrionaceae</taxon>
        <taxon>Vibrio</taxon>
    </lineage>
</organism>
<evidence type="ECO:0008006" key="3">
    <source>
        <dbReference type="Google" id="ProtNLM"/>
    </source>
</evidence>